<gene>
    <name evidence="1" type="ORF">MarDSR_030</name>
</gene>
<proteinExistence type="predicted"/>
<dbReference type="EMBL" id="OR343189">
    <property type="protein sequence ID" value="WNL50069.1"/>
    <property type="molecule type" value="Genomic_DNA"/>
</dbReference>
<name>A0AA96IYZ1_9VIRU</name>
<reference evidence="1" key="1">
    <citation type="submission" date="2023-07" db="EMBL/GenBank/DDBJ databases">
        <authorList>
            <person name="Xia Y."/>
        </authorList>
    </citation>
    <scope>NUCLEOTIDE SEQUENCE</scope>
    <source>
        <strain evidence="1">E</strain>
    </source>
</reference>
<organism evidence="1">
    <name type="scientific">Marseillevirus sp</name>
    <dbReference type="NCBI Taxonomy" id="2809551"/>
    <lineage>
        <taxon>Viruses</taxon>
        <taxon>Varidnaviria</taxon>
        <taxon>Bamfordvirae</taxon>
        <taxon>Nucleocytoviricota</taxon>
        <taxon>Megaviricetes</taxon>
        <taxon>Pimascovirales</taxon>
        <taxon>Pimascovirales incertae sedis</taxon>
        <taxon>Marseilleviridae</taxon>
        <taxon>Marseillevirus</taxon>
    </lineage>
</organism>
<sequence length="387" mass="39819">MSSTSNSTIKKEYVVSRNLVVPIVQNIAAVPEPTFGSIVYNLATSGLVISNGVTWATPTASAATPTARGIVFASTSTTIGTTTSYGNLAGSAPGGNVFLGWRAGFNNVGAQTGLTFVGHLSGSVSQNVTNKTVVGRSSGINANSQQNSCGVGTFCLSGSSGSDNCATGLGSNSIGTGSGNCGIGATTVGGLTSQHNNDTGVGFFTLAGGTSSSGIVNVGTAQGSVYWNPGTSVDVVYLGNNTSLSSNITNVVALGMGSFTGAVANNTLVVENNVSQWRSLGLTVAASANILQFDPVTGLITQAASSKRFKQKIRPLPEKHTEDIFRMKVKTYEISGQVDHGVISEEVPEKYATFDNEGRRNGVKLLPIIMSILSEIQKLRKEILASE</sequence>
<evidence type="ECO:0000313" key="1">
    <source>
        <dbReference type="EMBL" id="WNL50069.1"/>
    </source>
</evidence>
<accession>A0AA96IYZ1</accession>
<protein>
    <recommendedName>
        <fullName evidence="2">Peptidase S74 domain-containing protein</fullName>
    </recommendedName>
</protein>
<evidence type="ECO:0008006" key="2">
    <source>
        <dbReference type="Google" id="ProtNLM"/>
    </source>
</evidence>